<sequence>MASLDITIDAVKGLSDADKTRLVVAYLHGNDRGNVDWQTAASFTGSKTANSFRTNVYKVINRLTDASKSGSAGGEASSIGASKKRMIQADDGDEAADVGANKKGGNKKRRLKKQTAKKEDLEVNEV</sequence>
<accession>A0AA40CSN7</accession>
<evidence type="ECO:0000313" key="2">
    <source>
        <dbReference type="EMBL" id="KAK0650061.1"/>
    </source>
</evidence>
<evidence type="ECO:0000313" key="3">
    <source>
        <dbReference type="Proteomes" id="UP001175001"/>
    </source>
</evidence>
<proteinExistence type="predicted"/>
<dbReference type="AlphaFoldDB" id="A0AA40CSN7"/>
<feature type="compositionally biased region" description="Low complexity" evidence="1">
    <location>
        <begin position="66"/>
        <end position="81"/>
    </location>
</feature>
<dbReference type="Proteomes" id="UP001175001">
    <property type="component" value="Unassembled WGS sequence"/>
</dbReference>
<dbReference type="EMBL" id="JAUJDW010000040">
    <property type="protein sequence ID" value="KAK0650061.1"/>
    <property type="molecule type" value="Genomic_DNA"/>
</dbReference>
<feature type="compositionally biased region" description="Basic and acidic residues" evidence="1">
    <location>
        <begin position="116"/>
        <end position="126"/>
    </location>
</feature>
<gene>
    <name evidence="2" type="ORF">DIS24_g7156</name>
</gene>
<feature type="region of interest" description="Disordered" evidence="1">
    <location>
        <begin position="66"/>
        <end position="126"/>
    </location>
</feature>
<feature type="compositionally biased region" description="Basic residues" evidence="1">
    <location>
        <begin position="104"/>
        <end position="115"/>
    </location>
</feature>
<protein>
    <submittedName>
        <fullName evidence="2">Uncharacterized protein</fullName>
    </submittedName>
</protein>
<organism evidence="2 3">
    <name type="scientific">Lasiodiplodia hormozganensis</name>
    <dbReference type="NCBI Taxonomy" id="869390"/>
    <lineage>
        <taxon>Eukaryota</taxon>
        <taxon>Fungi</taxon>
        <taxon>Dikarya</taxon>
        <taxon>Ascomycota</taxon>
        <taxon>Pezizomycotina</taxon>
        <taxon>Dothideomycetes</taxon>
        <taxon>Dothideomycetes incertae sedis</taxon>
        <taxon>Botryosphaeriales</taxon>
        <taxon>Botryosphaeriaceae</taxon>
        <taxon>Lasiodiplodia</taxon>
    </lineage>
</organism>
<reference evidence="2" key="1">
    <citation type="submission" date="2023-06" db="EMBL/GenBank/DDBJ databases">
        <title>Multi-omics analyses reveal the molecular pathogenesis toolkit of Lasiodiplodia hormozganensis, a cross-kingdom pathogen.</title>
        <authorList>
            <person name="Felix C."/>
            <person name="Meneses R."/>
            <person name="Goncalves M.F.M."/>
            <person name="Tilleman L."/>
            <person name="Duarte A.S."/>
            <person name="Jorrin-Novo J.V."/>
            <person name="Van De Peer Y."/>
            <person name="Deforce D."/>
            <person name="Van Nieuwerburgh F."/>
            <person name="Esteves A.C."/>
            <person name="Alves A."/>
        </authorList>
    </citation>
    <scope>NUCLEOTIDE SEQUENCE</scope>
    <source>
        <strain evidence="2">CBS 339.90</strain>
    </source>
</reference>
<evidence type="ECO:0000256" key="1">
    <source>
        <dbReference type="SAM" id="MobiDB-lite"/>
    </source>
</evidence>
<name>A0AA40CSN7_9PEZI</name>
<comment type="caution">
    <text evidence="2">The sequence shown here is derived from an EMBL/GenBank/DDBJ whole genome shotgun (WGS) entry which is preliminary data.</text>
</comment>
<keyword evidence="3" id="KW-1185">Reference proteome</keyword>